<comment type="caution">
    <text evidence="5">The sequence shown here is derived from an EMBL/GenBank/DDBJ whole genome shotgun (WGS) entry which is preliminary data.</text>
</comment>
<dbReference type="Pfam" id="PF12833">
    <property type="entry name" value="HTH_18"/>
    <property type="match status" value="1"/>
</dbReference>
<dbReference type="InterPro" id="IPR009057">
    <property type="entry name" value="Homeodomain-like_sf"/>
</dbReference>
<sequence length="420" mass="49461">MEEIKEVFTYKDLDYWKNYITMHNVLACELSYSLIYNNIRPEKVKEALATVNLTALPNRFLLIQVDDYYNCSSKMEITQEFYQKTVLINMLRECMKSMGLKGFMANLVGIDKLICFLCCEEEEKGDIRRCLSEIAERFKEEVRTHSDYTISICISQRCTRIWQYSQMQPQMDQALNKSYFSGKEFSIFLEDVELKTPEKEADLNNFYSDLMVAFSRGNRERTEIVLQAVMQVLLEGQIYPERAKMELIRLLQRISDYGIRCGIPKKYMKECSDNVMAQILSCGFIADARKYFMKFFDQFTLLLKEVNAKKEYLFRVPVSEYIEMHYMENIRLGHLAEMIGFSEGHFTRVFREEFGMTFVQYLTECRIAHSKELLLVNSVPIEQIAYRVGMNSYSYFCTCFKRLCGVSPGEYRKNNSEEIS</sequence>
<keyword evidence="2" id="KW-0238">DNA-binding</keyword>
<dbReference type="GO" id="GO:0003700">
    <property type="term" value="F:DNA-binding transcription factor activity"/>
    <property type="evidence" value="ECO:0007669"/>
    <property type="project" value="InterPro"/>
</dbReference>
<evidence type="ECO:0000259" key="4">
    <source>
        <dbReference type="PROSITE" id="PS01124"/>
    </source>
</evidence>
<dbReference type="Proteomes" id="UP000823886">
    <property type="component" value="Unassembled WGS sequence"/>
</dbReference>
<organism evidence="5 6">
    <name type="scientific">Candidatus Blautia merdavium</name>
    <dbReference type="NCBI Taxonomy" id="2838494"/>
    <lineage>
        <taxon>Bacteria</taxon>
        <taxon>Bacillati</taxon>
        <taxon>Bacillota</taxon>
        <taxon>Clostridia</taxon>
        <taxon>Lachnospirales</taxon>
        <taxon>Lachnospiraceae</taxon>
        <taxon>Blautia</taxon>
    </lineage>
</organism>
<evidence type="ECO:0000256" key="2">
    <source>
        <dbReference type="ARBA" id="ARBA00023125"/>
    </source>
</evidence>
<dbReference type="PANTHER" id="PTHR43280">
    <property type="entry name" value="ARAC-FAMILY TRANSCRIPTIONAL REGULATOR"/>
    <property type="match status" value="1"/>
</dbReference>
<protein>
    <submittedName>
        <fullName evidence="5">AraC family transcriptional regulator</fullName>
    </submittedName>
</protein>
<dbReference type="SUPFAM" id="SSF46689">
    <property type="entry name" value="Homeodomain-like"/>
    <property type="match status" value="2"/>
</dbReference>
<keyword evidence="3" id="KW-0804">Transcription</keyword>
<dbReference type="PROSITE" id="PS00041">
    <property type="entry name" value="HTH_ARAC_FAMILY_1"/>
    <property type="match status" value="1"/>
</dbReference>
<dbReference type="InterPro" id="IPR020449">
    <property type="entry name" value="Tscrpt_reg_AraC-type_HTH"/>
</dbReference>
<keyword evidence="1" id="KW-0805">Transcription regulation</keyword>
<dbReference type="PANTHER" id="PTHR43280:SF2">
    <property type="entry name" value="HTH-TYPE TRANSCRIPTIONAL REGULATOR EXSA"/>
    <property type="match status" value="1"/>
</dbReference>
<dbReference type="InterPro" id="IPR018062">
    <property type="entry name" value="HTH_AraC-typ_CS"/>
</dbReference>
<evidence type="ECO:0000313" key="6">
    <source>
        <dbReference type="Proteomes" id="UP000823886"/>
    </source>
</evidence>
<dbReference type="AlphaFoldDB" id="A0A9D2TDC1"/>
<proteinExistence type="predicted"/>
<dbReference type="GO" id="GO:0043565">
    <property type="term" value="F:sequence-specific DNA binding"/>
    <property type="evidence" value="ECO:0007669"/>
    <property type="project" value="InterPro"/>
</dbReference>
<dbReference type="Gene3D" id="1.10.10.60">
    <property type="entry name" value="Homeodomain-like"/>
    <property type="match status" value="2"/>
</dbReference>
<dbReference type="PROSITE" id="PS01124">
    <property type="entry name" value="HTH_ARAC_FAMILY_2"/>
    <property type="match status" value="1"/>
</dbReference>
<evidence type="ECO:0000256" key="3">
    <source>
        <dbReference type="ARBA" id="ARBA00023163"/>
    </source>
</evidence>
<feature type="domain" description="HTH araC/xylS-type" evidence="4">
    <location>
        <begin position="316"/>
        <end position="414"/>
    </location>
</feature>
<gene>
    <name evidence="5" type="ORF">H9753_12070</name>
</gene>
<dbReference type="EMBL" id="DWVZ01000159">
    <property type="protein sequence ID" value="HJC64332.1"/>
    <property type="molecule type" value="Genomic_DNA"/>
</dbReference>
<evidence type="ECO:0000256" key="1">
    <source>
        <dbReference type="ARBA" id="ARBA00023015"/>
    </source>
</evidence>
<reference evidence="5" key="2">
    <citation type="submission" date="2021-04" db="EMBL/GenBank/DDBJ databases">
        <authorList>
            <person name="Gilroy R."/>
        </authorList>
    </citation>
    <scope>NUCLEOTIDE SEQUENCE</scope>
    <source>
        <strain evidence="5">ChiBcec2-3848</strain>
    </source>
</reference>
<name>A0A9D2TDC1_9FIRM</name>
<reference evidence="5" key="1">
    <citation type="journal article" date="2021" name="PeerJ">
        <title>Extensive microbial diversity within the chicken gut microbiome revealed by metagenomics and culture.</title>
        <authorList>
            <person name="Gilroy R."/>
            <person name="Ravi A."/>
            <person name="Getino M."/>
            <person name="Pursley I."/>
            <person name="Horton D.L."/>
            <person name="Alikhan N.F."/>
            <person name="Baker D."/>
            <person name="Gharbi K."/>
            <person name="Hall N."/>
            <person name="Watson M."/>
            <person name="Adriaenssens E.M."/>
            <person name="Foster-Nyarko E."/>
            <person name="Jarju S."/>
            <person name="Secka A."/>
            <person name="Antonio M."/>
            <person name="Oren A."/>
            <person name="Chaudhuri R.R."/>
            <person name="La Ragione R."/>
            <person name="Hildebrand F."/>
            <person name="Pallen M.J."/>
        </authorList>
    </citation>
    <scope>NUCLEOTIDE SEQUENCE</scope>
    <source>
        <strain evidence="5">ChiBcec2-3848</strain>
    </source>
</reference>
<evidence type="ECO:0000313" key="5">
    <source>
        <dbReference type="EMBL" id="HJC64332.1"/>
    </source>
</evidence>
<accession>A0A9D2TDC1</accession>
<dbReference type="PRINTS" id="PR00032">
    <property type="entry name" value="HTHARAC"/>
</dbReference>
<dbReference type="InterPro" id="IPR018060">
    <property type="entry name" value="HTH_AraC"/>
</dbReference>
<dbReference type="SMART" id="SM00342">
    <property type="entry name" value="HTH_ARAC"/>
    <property type="match status" value="1"/>
</dbReference>